<name>A0A0K2T8C9_LEPSM</name>
<proteinExistence type="predicted"/>
<reference evidence="1" key="1">
    <citation type="submission" date="2014-05" db="EMBL/GenBank/DDBJ databases">
        <authorList>
            <person name="Chronopoulou M."/>
        </authorList>
    </citation>
    <scope>NUCLEOTIDE SEQUENCE</scope>
    <source>
        <tissue evidence="1">Whole organism</tissue>
    </source>
</reference>
<protein>
    <submittedName>
        <fullName evidence="1">Uncharacterized protein</fullName>
    </submittedName>
</protein>
<accession>A0A0K2T8C9</accession>
<organism evidence="1">
    <name type="scientific">Lepeophtheirus salmonis</name>
    <name type="common">Salmon louse</name>
    <name type="synonym">Caligus salmonis</name>
    <dbReference type="NCBI Taxonomy" id="72036"/>
    <lineage>
        <taxon>Eukaryota</taxon>
        <taxon>Metazoa</taxon>
        <taxon>Ecdysozoa</taxon>
        <taxon>Arthropoda</taxon>
        <taxon>Crustacea</taxon>
        <taxon>Multicrustacea</taxon>
        <taxon>Hexanauplia</taxon>
        <taxon>Copepoda</taxon>
        <taxon>Siphonostomatoida</taxon>
        <taxon>Caligidae</taxon>
        <taxon>Lepeophtheirus</taxon>
    </lineage>
</organism>
<sequence length="51" mass="5828">MLLFNTAVGSLQARSLQKYIIPAARILKLKRVLLMTIIFKLSLKKSLRKTV</sequence>
<dbReference type="AlphaFoldDB" id="A0A0K2T8C9"/>
<evidence type="ECO:0000313" key="1">
    <source>
        <dbReference type="EMBL" id="CDW21827.1"/>
    </source>
</evidence>
<dbReference type="EMBL" id="HACA01004466">
    <property type="protein sequence ID" value="CDW21827.1"/>
    <property type="molecule type" value="Transcribed_RNA"/>
</dbReference>